<evidence type="ECO:0000259" key="3">
    <source>
        <dbReference type="Pfam" id="PF13205"/>
    </source>
</evidence>
<keyword evidence="7" id="KW-1185">Reference proteome</keyword>
<feature type="signal peptide" evidence="2">
    <location>
        <begin position="1"/>
        <end position="22"/>
    </location>
</feature>
<dbReference type="Proteomes" id="UP000711614">
    <property type="component" value="Unassembled WGS sequence"/>
</dbReference>
<dbReference type="Gene3D" id="2.60.40.1220">
    <property type="match status" value="4"/>
</dbReference>
<protein>
    <recommendedName>
        <fullName evidence="8">DUF4082 domain-containing protein</fullName>
    </recommendedName>
</protein>
<dbReference type="InterPro" id="IPR046540">
    <property type="entry name" value="DMFA2_C"/>
</dbReference>
<feature type="chain" id="PRO_5047212239" description="DUF4082 domain-containing protein" evidence="2">
    <location>
        <begin position="23"/>
        <end position="1581"/>
    </location>
</feature>
<dbReference type="EMBL" id="JAGIOI010000001">
    <property type="protein sequence ID" value="MBP2411546.1"/>
    <property type="molecule type" value="Genomic_DNA"/>
</dbReference>
<dbReference type="Pfam" id="PF20254">
    <property type="entry name" value="DMFA2_C"/>
    <property type="match status" value="1"/>
</dbReference>
<proteinExistence type="predicted"/>
<dbReference type="Gene3D" id="2.60.40.650">
    <property type="match status" value="1"/>
</dbReference>
<reference evidence="6 7" key="1">
    <citation type="submission" date="2021-03" db="EMBL/GenBank/DDBJ databases">
        <title>Sequencing the genomes of 1000 actinobacteria strains.</title>
        <authorList>
            <person name="Klenk H.-P."/>
        </authorList>
    </citation>
    <scope>NUCLEOTIDE SEQUENCE [LARGE SCALE GENOMIC DNA]</scope>
    <source>
        <strain evidence="6 7">DSM 16005</strain>
    </source>
</reference>
<evidence type="ECO:0000259" key="4">
    <source>
        <dbReference type="Pfam" id="PF13313"/>
    </source>
</evidence>
<evidence type="ECO:0008006" key="8">
    <source>
        <dbReference type="Google" id="ProtNLM"/>
    </source>
</evidence>
<sequence>MFKNIQFRGPALVRLATLPVAAAMVFSFLTASMAPGPAVETAQGAAADPCAVPVTNAVACENSKPGSSPLDWYVPGTGDPDIQGFGTSMSINAGESISFKVKTAATKYHVNIFRLGYYQGLGARQMQGDILPSATLPQSQPACAQFPATGLIDCGNWAVSASWAAPADAVSGLYIAVLTRDDIAPTSAHSGVSQIPFVLRNDGSTTDMVVQTSDPTWQAYNSYGGNSLYGCTVACPPGNPLAYKAAFKVSYNRPFFYTNINDPNWYQSSEYPMIFFLEQNGYDVSYISGLDTATRPAQLLNHNVFMSSGHDEYWSGAQRSNVEAARDAGVNLAFFTGNEIFWRTRWEPSQAGPATANRTLVSYKDTHFNAPTDPVEWTGTWRDPRYGTATGGGNPENALTGQIFLVNSGSTDITVPAAYAKMRLWRNTAAASLTGSQVLTLGAGLDTLGYEWDVDADDGFRPAGLIRMSSTTYNAPEVFTDYGSTVAPATATHNLTLYKAPSGALVFGSGTVQWSWGLSVAGTVQWAWGLSDGRPNTDPNMQQATMNLLADMNAQPATPMAGLVPASASADTTAPASTITAPAAGTTVADGTTMTITGTASDTGGVVAGVEVSTDNGATWHPAVGTASWSYTWVAHGTPAQTIRSRATDDSGNIEASGPARVVGTTCPCSVFGTAAPAVADSGDTNAGEFGVKFTADTTGTIKGLRFYKAAANKGTHVGSLWGLDGTLLARGTFTNETASGWQTMTFATPVPVTANTVYVASYYAPQGHYSETTGYMYNNPSPMPLGSSTVDAGHLHLLRSVPGTANGIYTYAGAPTFPDKSFSGENYWVDVNFLPDAAGAPAVMVKTPANGATGQARAVAPSATFNQAAVPASISFTLAGPGGTSVAGATSYAAGTNTATFTPSAPLAYGTTYTATVSGAANAAGQAMAAPVTWSFTTLPAPVPPTVTSTSPTAGATGVGIAVKPTATFDQDVTAASITFTLKDSAGTAVPATAAYASANRTVTLTPGQPLAYGKQYTATVSGATTAAGLPLAAPSTWSFTTTPPPPPPTVASATPADGTANAALSTAPKAVFSTDVAPASIVMTVKDASGAAVAGAVAYDAAAKAATFTPTALLAFGTSFTATVSAATSTAGQGLAAPFSWTFTTVAAPICPCTVFSGSDAPATGSEPDTDKVQLGMKFRSDLPGYITGIRFYKGSANTGTHTGYLWSRTGTLLSSVTFANETASGWQQADLASPVAITPNTTYVVSYLAPNGGYSATSGGLAAAKVNAPLTGLASGLDGLNGVFRYGDSNFPTDSFQNTNYWVDAVFSPTATPAPKVSATTPAANASGVVPSVAPRATFNWAVDPATVSFTLKDPAGTAVPGTLSYDSVANASTFTPGQQLAYATAYTATVSGAKNQAGGTMAAPYSWTFTTMAAPACPCSVFPVAATPGTTSANDPDAVQLGMRFRSDVGGTVTGVKFYKGAGNTGTHTGYLWSGTGSLLGTVTFTNETASGWQSAQFTTPIPIAANTAYIVSYFAPNGHYAADSGGFTGAVDKAPLHAPASTSTAGNGVYRYGDSTFPTASFQSSNYWVDVIFTTP</sequence>
<evidence type="ECO:0000259" key="5">
    <source>
        <dbReference type="Pfam" id="PF20254"/>
    </source>
</evidence>
<evidence type="ECO:0000313" key="6">
    <source>
        <dbReference type="EMBL" id="MBP2411546.1"/>
    </source>
</evidence>
<feature type="domain" description="DUF4082" evidence="4">
    <location>
        <begin position="1430"/>
        <end position="1574"/>
    </location>
</feature>
<comment type="caution">
    <text evidence="6">The sequence shown here is derived from an EMBL/GenBank/DDBJ whole genome shotgun (WGS) entry which is preliminary data.</text>
</comment>
<dbReference type="Pfam" id="PF17957">
    <property type="entry name" value="Big_7"/>
    <property type="match status" value="1"/>
</dbReference>
<feature type="domain" description="DUF4082" evidence="4">
    <location>
        <begin position="675"/>
        <end position="830"/>
    </location>
</feature>
<dbReference type="Pfam" id="PF13313">
    <property type="entry name" value="DUF4082"/>
    <property type="match status" value="3"/>
</dbReference>
<evidence type="ECO:0000256" key="1">
    <source>
        <dbReference type="ARBA" id="ARBA00022729"/>
    </source>
</evidence>
<dbReference type="InterPro" id="IPR014756">
    <property type="entry name" value="Ig_E-set"/>
</dbReference>
<evidence type="ECO:0000256" key="2">
    <source>
        <dbReference type="SAM" id="SignalP"/>
    </source>
</evidence>
<dbReference type="InterPro" id="IPR025141">
    <property type="entry name" value="DUF4082"/>
</dbReference>
<feature type="domain" description="DUF4082" evidence="4">
    <location>
        <begin position="1163"/>
        <end position="1306"/>
    </location>
</feature>
<accession>A0ABS4YRX4</accession>
<dbReference type="RefSeq" id="WP_245346363.1">
    <property type="nucleotide sequence ID" value="NZ_JAGIOI010000001.1"/>
</dbReference>
<feature type="domain" description="SbsA Ig-like" evidence="3">
    <location>
        <begin position="1049"/>
        <end position="1147"/>
    </location>
</feature>
<evidence type="ECO:0000313" key="7">
    <source>
        <dbReference type="Proteomes" id="UP000711614"/>
    </source>
</evidence>
<dbReference type="InterPro" id="IPR014755">
    <property type="entry name" value="Cu-Rt/internalin_Ig-like"/>
</dbReference>
<feature type="domain" description="N,N-dimethylformamidase beta subunit-like C-terminal" evidence="5">
    <location>
        <begin position="110"/>
        <end position="519"/>
    </location>
</feature>
<keyword evidence="1 2" id="KW-0732">Signal</keyword>
<name>A0ABS4YRX4_9MICC</name>
<organism evidence="6 7">
    <name type="scientific">Arthrobacter stackebrandtii</name>
    <dbReference type="NCBI Taxonomy" id="272161"/>
    <lineage>
        <taxon>Bacteria</taxon>
        <taxon>Bacillati</taxon>
        <taxon>Actinomycetota</taxon>
        <taxon>Actinomycetes</taxon>
        <taxon>Micrococcales</taxon>
        <taxon>Micrococcaceae</taxon>
        <taxon>Arthrobacter</taxon>
    </lineage>
</organism>
<dbReference type="InterPro" id="IPR032812">
    <property type="entry name" value="SbsA_Ig"/>
</dbReference>
<dbReference type="SUPFAM" id="SSF81296">
    <property type="entry name" value="E set domains"/>
    <property type="match status" value="1"/>
</dbReference>
<feature type="domain" description="SbsA Ig-like" evidence="3">
    <location>
        <begin position="944"/>
        <end position="1043"/>
    </location>
</feature>
<gene>
    <name evidence="6" type="ORF">JOF48_000345</name>
</gene>
<feature type="domain" description="SbsA Ig-like" evidence="3">
    <location>
        <begin position="841"/>
        <end position="939"/>
    </location>
</feature>
<dbReference type="Pfam" id="PF13205">
    <property type="entry name" value="Big_5"/>
    <property type="match status" value="4"/>
</dbReference>
<feature type="domain" description="SbsA Ig-like" evidence="3">
    <location>
        <begin position="1315"/>
        <end position="1415"/>
    </location>
</feature>